<dbReference type="EC" id="4.2.1.1" evidence="2"/>
<keyword evidence="7" id="KW-0732">Signal</keyword>
<dbReference type="GO" id="GO:0004089">
    <property type="term" value="F:carbonate dehydratase activity"/>
    <property type="evidence" value="ECO:0007669"/>
    <property type="project" value="UniProtKB-EC"/>
</dbReference>
<reference evidence="9 10" key="1">
    <citation type="submission" date="2023-07" db="EMBL/GenBank/DDBJ databases">
        <title>Genomic Encyclopedia of Type Strains, Phase IV (KMG-IV): sequencing the most valuable type-strain genomes for metagenomic binning, comparative biology and taxonomic classification.</title>
        <authorList>
            <person name="Goeker M."/>
        </authorList>
    </citation>
    <scope>NUCLEOTIDE SEQUENCE [LARGE SCALE GENOMIC DNA]</scope>
    <source>
        <strain evidence="9 10">DSM 19154</strain>
    </source>
</reference>
<keyword evidence="4" id="KW-0862">Zinc</keyword>
<comment type="catalytic activity">
    <reaction evidence="6">
        <text>hydrogencarbonate + H(+) = CO2 + H2O</text>
        <dbReference type="Rhea" id="RHEA:10748"/>
        <dbReference type="ChEBI" id="CHEBI:15377"/>
        <dbReference type="ChEBI" id="CHEBI:15378"/>
        <dbReference type="ChEBI" id="CHEBI:16526"/>
        <dbReference type="ChEBI" id="CHEBI:17544"/>
        <dbReference type="EC" id="4.2.1.1"/>
    </reaction>
</comment>
<dbReference type="Proteomes" id="UP001225034">
    <property type="component" value="Unassembled WGS sequence"/>
</dbReference>
<evidence type="ECO:0000256" key="3">
    <source>
        <dbReference type="ARBA" id="ARBA00022723"/>
    </source>
</evidence>
<dbReference type="PROSITE" id="PS51144">
    <property type="entry name" value="ALPHA_CA_2"/>
    <property type="match status" value="1"/>
</dbReference>
<dbReference type="InterPro" id="IPR041891">
    <property type="entry name" value="Alpha_CA_prokaryot-like"/>
</dbReference>
<dbReference type="Gene3D" id="3.10.200.10">
    <property type="entry name" value="Alpha carbonic anhydrase"/>
    <property type="match status" value="1"/>
</dbReference>
<dbReference type="CDD" id="cd03124">
    <property type="entry name" value="alpha_CA_prokaryotic_like"/>
    <property type="match status" value="1"/>
</dbReference>
<evidence type="ECO:0000256" key="1">
    <source>
        <dbReference type="ARBA" id="ARBA00010718"/>
    </source>
</evidence>
<evidence type="ECO:0000313" key="10">
    <source>
        <dbReference type="Proteomes" id="UP001225034"/>
    </source>
</evidence>
<dbReference type="SMART" id="SM01057">
    <property type="entry name" value="Carb_anhydrase"/>
    <property type="match status" value="1"/>
</dbReference>
<comment type="caution">
    <text evidence="9">The sequence shown here is derived from an EMBL/GenBank/DDBJ whole genome shotgun (WGS) entry which is preliminary data.</text>
</comment>
<sequence>MKRLQHTKRVCLLSIVTFLIAGLGFSNPAFAEGSENETFFYKEQTLLTPIEAEWNYEGNKGPDYWESLSSEYKACGQGTQQSPIDVDTKSNPSIKEAELELDFDYSETIYSVEDNDEIFQANSFDVDNNILTINEEEYKLNQIALHTPSEHTIDGEEFPLEIQLVHENDEEEQLIISVLVEEGKEDKVLKDVWMALPKADGVANRAVDFDATELIPEQDSLFTYEGSLTVPPCTENVTWLVSDEPISLSDEQIQAVQKVSSENNRPTQDLGDRQIHKVLPQ</sequence>
<evidence type="ECO:0000256" key="6">
    <source>
        <dbReference type="ARBA" id="ARBA00048348"/>
    </source>
</evidence>
<dbReference type="InterPro" id="IPR036398">
    <property type="entry name" value="CA_dom_sf"/>
</dbReference>
<evidence type="ECO:0000256" key="5">
    <source>
        <dbReference type="ARBA" id="ARBA00023239"/>
    </source>
</evidence>
<evidence type="ECO:0000256" key="7">
    <source>
        <dbReference type="SAM" id="SignalP"/>
    </source>
</evidence>
<evidence type="ECO:0000259" key="8">
    <source>
        <dbReference type="PROSITE" id="PS51144"/>
    </source>
</evidence>
<dbReference type="InterPro" id="IPR001148">
    <property type="entry name" value="CA_dom"/>
</dbReference>
<dbReference type="PANTHER" id="PTHR18952:SF265">
    <property type="entry name" value="CARBONIC ANHYDRASE"/>
    <property type="match status" value="1"/>
</dbReference>
<feature type="domain" description="Alpha-carbonic anhydrase" evidence="8">
    <location>
        <begin position="52"/>
        <end position="281"/>
    </location>
</feature>
<dbReference type="Pfam" id="PF00194">
    <property type="entry name" value="Carb_anhydrase"/>
    <property type="match status" value="1"/>
</dbReference>
<name>A0ABT9YL72_9BACI</name>
<evidence type="ECO:0000256" key="2">
    <source>
        <dbReference type="ARBA" id="ARBA00012925"/>
    </source>
</evidence>
<feature type="signal peptide" evidence="7">
    <location>
        <begin position="1"/>
        <end position="31"/>
    </location>
</feature>
<organism evidence="9 10">
    <name type="scientific">Alkalicoccobacillus murimartini</name>
    <dbReference type="NCBI Taxonomy" id="171685"/>
    <lineage>
        <taxon>Bacteria</taxon>
        <taxon>Bacillati</taxon>
        <taxon>Bacillota</taxon>
        <taxon>Bacilli</taxon>
        <taxon>Bacillales</taxon>
        <taxon>Bacillaceae</taxon>
        <taxon>Alkalicoccobacillus</taxon>
    </lineage>
</organism>
<keyword evidence="3" id="KW-0479">Metal-binding</keyword>
<comment type="similarity">
    <text evidence="1">Belongs to the alpha-carbonic anhydrase family.</text>
</comment>
<dbReference type="EMBL" id="JAUSUA010000005">
    <property type="protein sequence ID" value="MDQ0208496.1"/>
    <property type="molecule type" value="Genomic_DNA"/>
</dbReference>
<proteinExistence type="inferred from homology"/>
<dbReference type="InterPro" id="IPR023561">
    <property type="entry name" value="Carbonic_anhydrase_a-class"/>
</dbReference>
<dbReference type="PANTHER" id="PTHR18952">
    <property type="entry name" value="CARBONIC ANHYDRASE"/>
    <property type="match status" value="1"/>
</dbReference>
<keyword evidence="10" id="KW-1185">Reference proteome</keyword>
<dbReference type="SUPFAM" id="SSF51069">
    <property type="entry name" value="Carbonic anhydrase"/>
    <property type="match status" value="1"/>
</dbReference>
<evidence type="ECO:0000313" key="9">
    <source>
        <dbReference type="EMBL" id="MDQ0208496.1"/>
    </source>
</evidence>
<evidence type="ECO:0000256" key="4">
    <source>
        <dbReference type="ARBA" id="ARBA00022833"/>
    </source>
</evidence>
<gene>
    <name evidence="9" type="ORF">J2S05_003307</name>
</gene>
<feature type="chain" id="PRO_5047493293" description="carbonic anhydrase" evidence="7">
    <location>
        <begin position="32"/>
        <end position="281"/>
    </location>
</feature>
<accession>A0ABT9YL72</accession>
<protein>
    <recommendedName>
        <fullName evidence="2">carbonic anhydrase</fullName>
        <ecNumber evidence="2">4.2.1.1</ecNumber>
    </recommendedName>
</protein>
<keyword evidence="5 9" id="KW-0456">Lyase</keyword>